<dbReference type="InterPro" id="IPR016102">
    <property type="entry name" value="Succinyl-CoA_synth-like"/>
</dbReference>
<dbReference type="EMBL" id="JAQYXL010000001">
    <property type="protein sequence ID" value="MEN3226204.1"/>
    <property type="molecule type" value="Genomic_DNA"/>
</dbReference>
<comment type="caution">
    <text evidence="8">The sequence shown here is derived from an EMBL/GenBank/DDBJ whole genome shotgun (WGS) entry which is preliminary data.</text>
</comment>
<dbReference type="InterPro" id="IPR005811">
    <property type="entry name" value="SUCC_ACL_C"/>
</dbReference>
<dbReference type="PIRSF" id="PIRSF001554">
    <property type="entry name" value="SucCS_beta"/>
    <property type="match status" value="1"/>
</dbReference>
<dbReference type="GO" id="GO:0016874">
    <property type="term" value="F:ligase activity"/>
    <property type="evidence" value="ECO:0007669"/>
    <property type="project" value="UniProtKB-KW"/>
</dbReference>
<evidence type="ECO:0000313" key="9">
    <source>
        <dbReference type="Proteomes" id="UP001404845"/>
    </source>
</evidence>
<dbReference type="PANTHER" id="PTHR11815:SF10">
    <property type="entry name" value="SUCCINATE--COA LIGASE [GDP-FORMING] SUBUNIT BETA, MITOCHONDRIAL"/>
    <property type="match status" value="1"/>
</dbReference>
<dbReference type="Gene3D" id="3.40.50.261">
    <property type="entry name" value="Succinyl-CoA synthetase domains"/>
    <property type="match status" value="1"/>
</dbReference>
<keyword evidence="2 8" id="KW-0436">Ligase</keyword>
<dbReference type="SUPFAM" id="SSF56059">
    <property type="entry name" value="Glutathione synthetase ATP-binding domain-like"/>
    <property type="match status" value="1"/>
</dbReference>
<dbReference type="InterPro" id="IPR013815">
    <property type="entry name" value="ATP_grasp_subdomain_1"/>
</dbReference>
<dbReference type="Gene3D" id="3.30.1490.20">
    <property type="entry name" value="ATP-grasp fold, A domain"/>
    <property type="match status" value="1"/>
</dbReference>
<dbReference type="Gene3D" id="3.30.470.20">
    <property type="entry name" value="ATP-grasp fold, B domain"/>
    <property type="match status" value="1"/>
</dbReference>
<dbReference type="PROSITE" id="PS01217">
    <property type="entry name" value="SUCCINYL_COA_LIG_3"/>
    <property type="match status" value="1"/>
</dbReference>
<dbReference type="SUPFAM" id="SSF52210">
    <property type="entry name" value="Succinyl-CoA synthetase domains"/>
    <property type="match status" value="1"/>
</dbReference>
<evidence type="ECO:0000313" key="8">
    <source>
        <dbReference type="EMBL" id="MEN3226204.1"/>
    </source>
</evidence>
<evidence type="ECO:0000259" key="7">
    <source>
        <dbReference type="PROSITE" id="PS50975"/>
    </source>
</evidence>
<keyword evidence="4 6" id="KW-0547">Nucleotide-binding</keyword>
<accession>A0ABU9Z4B9</accession>
<organism evidence="8 9">
    <name type="scientific">Methylorubrum rhodesianum</name>
    <dbReference type="NCBI Taxonomy" id="29427"/>
    <lineage>
        <taxon>Bacteria</taxon>
        <taxon>Pseudomonadati</taxon>
        <taxon>Pseudomonadota</taxon>
        <taxon>Alphaproteobacteria</taxon>
        <taxon>Hyphomicrobiales</taxon>
        <taxon>Methylobacteriaceae</taxon>
        <taxon>Methylorubrum</taxon>
    </lineage>
</organism>
<keyword evidence="1" id="KW-0816">Tricarboxylic acid cycle</keyword>
<proteinExistence type="predicted"/>
<sequence>MNFLEHVAKARVLAPAGIPVPRAVHCGTPEEAQAAFAELGPCMVKAQVPTGKRGKAGGIKPANTAEEARARAADILGMQIDGHPVGSVLLEEQARIAREFYAAILIDTVGRRPLVLFSTEGGMDIEEVAATRPDALRRHRVDLDSGFDAAAARAMLSGLDLSGAEEQVAGILVALYATSGRIDAELIEINPLALLADGRVVALDCKLTLDDSAAFRQTDLAGSAAEEPMTDLEREGAANGLKFIQLDGDVGVLANGAGLTMTTMDVISHCGGRPANFLEIGGEAYTKSEAALKLVLSNPGVKSLVVNFCGAFARTDVMAEGVVTAWKRLAPDIPVFFSIHGTGEDEAVRLVREGLGQEPFDLMEDAVQAAVDAAHSGAHPAAQSQASGGAAR</sequence>
<gene>
    <name evidence="8" type="ORF">PUR21_00685</name>
</gene>
<evidence type="ECO:0000256" key="1">
    <source>
        <dbReference type="ARBA" id="ARBA00022532"/>
    </source>
</evidence>
<keyword evidence="3" id="KW-0479">Metal-binding</keyword>
<dbReference type="PANTHER" id="PTHR11815">
    <property type="entry name" value="SUCCINYL-COA SYNTHETASE BETA CHAIN"/>
    <property type="match status" value="1"/>
</dbReference>
<evidence type="ECO:0000256" key="6">
    <source>
        <dbReference type="PROSITE-ProRule" id="PRU00409"/>
    </source>
</evidence>
<evidence type="ECO:0000256" key="3">
    <source>
        <dbReference type="ARBA" id="ARBA00022723"/>
    </source>
</evidence>
<evidence type="ECO:0000256" key="4">
    <source>
        <dbReference type="ARBA" id="ARBA00022741"/>
    </source>
</evidence>
<dbReference type="InterPro" id="IPR017866">
    <property type="entry name" value="Succ-CoA_synthase_bsu_CS"/>
</dbReference>
<dbReference type="InterPro" id="IPR005809">
    <property type="entry name" value="Succ_CoA_ligase-like_bsu"/>
</dbReference>
<dbReference type="RefSeq" id="WP_017482861.1">
    <property type="nucleotide sequence ID" value="NZ_JACHOS010000001.1"/>
</dbReference>
<dbReference type="InterPro" id="IPR013650">
    <property type="entry name" value="ATP-grasp_succ-CoA_synth-type"/>
</dbReference>
<evidence type="ECO:0000256" key="2">
    <source>
        <dbReference type="ARBA" id="ARBA00022598"/>
    </source>
</evidence>
<evidence type="ECO:0000256" key="5">
    <source>
        <dbReference type="ARBA" id="ARBA00022842"/>
    </source>
</evidence>
<dbReference type="Pfam" id="PF00549">
    <property type="entry name" value="Ligase_CoA"/>
    <property type="match status" value="1"/>
</dbReference>
<reference evidence="8 9" key="1">
    <citation type="journal article" date="2023" name="PLoS ONE">
        <title>Complete genome assembly of Hawai'i environmental nontuberculous mycobacteria reveals unexpected co-isolation with methylobacteria.</title>
        <authorList>
            <person name="Hendrix J."/>
            <person name="Epperson L.E."/>
            <person name="Tong E.I."/>
            <person name="Chan Y.L."/>
            <person name="Hasan N.A."/>
            <person name="Dawrs S.N."/>
            <person name="Norton G.J."/>
            <person name="Virdi R."/>
            <person name="Crooks J.L."/>
            <person name="Chan E.D."/>
            <person name="Honda J.R."/>
            <person name="Strong M."/>
        </authorList>
    </citation>
    <scope>NUCLEOTIDE SEQUENCE [LARGE SCALE GENOMIC DNA]</scope>
    <source>
        <strain evidence="8 9">NJH_HI01</strain>
    </source>
</reference>
<dbReference type="PROSITE" id="PS50975">
    <property type="entry name" value="ATP_GRASP"/>
    <property type="match status" value="1"/>
</dbReference>
<dbReference type="InterPro" id="IPR011761">
    <property type="entry name" value="ATP-grasp"/>
</dbReference>
<keyword evidence="6" id="KW-0067">ATP-binding</keyword>
<keyword evidence="5" id="KW-0460">Magnesium</keyword>
<name>A0ABU9Z4B9_9HYPH</name>
<dbReference type="Pfam" id="PF08442">
    <property type="entry name" value="ATP-grasp_2"/>
    <property type="match status" value="1"/>
</dbReference>
<dbReference type="Proteomes" id="UP001404845">
    <property type="component" value="Unassembled WGS sequence"/>
</dbReference>
<feature type="domain" description="ATP-grasp" evidence="7">
    <location>
        <begin position="10"/>
        <end position="226"/>
    </location>
</feature>
<protein>
    <submittedName>
        <fullName evidence="8">Acetate--CoA ligase family protein</fullName>
    </submittedName>
</protein>
<keyword evidence="9" id="KW-1185">Reference proteome</keyword>